<dbReference type="Pfam" id="PF05569">
    <property type="entry name" value="Peptidase_M56"/>
    <property type="match status" value="1"/>
</dbReference>
<dbReference type="Proteomes" id="UP000698173">
    <property type="component" value="Unassembled WGS sequence"/>
</dbReference>
<reference evidence="3" key="1">
    <citation type="journal article" date="2021" name="PeerJ">
        <title>Extensive microbial diversity within the chicken gut microbiome revealed by metagenomics and culture.</title>
        <authorList>
            <person name="Gilroy R."/>
            <person name="Ravi A."/>
            <person name="Getino M."/>
            <person name="Pursley I."/>
            <person name="Horton D.L."/>
            <person name="Alikhan N.F."/>
            <person name="Baker D."/>
            <person name="Gharbi K."/>
            <person name="Hall N."/>
            <person name="Watson M."/>
            <person name="Adriaenssens E.M."/>
            <person name="Foster-Nyarko E."/>
            <person name="Jarju S."/>
            <person name="Secka A."/>
            <person name="Antonio M."/>
            <person name="Oren A."/>
            <person name="Chaudhuri R.R."/>
            <person name="La Ragione R."/>
            <person name="Hildebrand F."/>
            <person name="Pallen M.J."/>
        </authorList>
    </citation>
    <scope>NUCLEOTIDE SEQUENCE</scope>
    <source>
        <strain evidence="3">CHK171-7178</strain>
    </source>
</reference>
<gene>
    <name evidence="3" type="ORF">K8V56_19055</name>
</gene>
<dbReference type="PANTHER" id="PTHR34978">
    <property type="entry name" value="POSSIBLE SENSOR-TRANSDUCER PROTEIN BLAR"/>
    <property type="match status" value="1"/>
</dbReference>
<feature type="transmembrane region" description="Helical" evidence="1">
    <location>
        <begin position="12"/>
        <end position="33"/>
    </location>
</feature>
<dbReference type="CDD" id="cd07326">
    <property type="entry name" value="M56_BlaR1_MecR1_like"/>
    <property type="match status" value="1"/>
</dbReference>
<evidence type="ECO:0000313" key="3">
    <source>
        <dbReference type="EMBL" id="HJF33871.1"/>
    </source>
</evidence>
<comment type="caution">
    <text evidence="3">The sequence shown here is derived from an EMBL/GenBank/DDBJ whole genome shotgun (WGS) entry which is preliminary data.</text>
</comment>
<evidence type="ECO:0000259" key="2">
    <source>
        <dbReference type="Pfam" id="PF05569"/>
    </source>
</evidence>
<dbReference type="PANTHER" id="PTHR34978:SF3">
    <property type="entry name" value="SLR0241 PROTEIN"/>
    <property type="match status" value="1"/>
</dbReference>
<proteinExistence type="predicted"/>
<keyword evidence="3" id="KW-0645">Protease</keyword>
<feature type="transmembrane region" description="Helical" evidence="1">
    <location>
        <begin position="165"/>
        <end position="186"/>
    </location>
</feature>
<dbReference type="EC" id="3.4.24.-" evidence="3"/>
<dbReference type="Gene3D" id="3.30.2010.10">
    <property type="entry name" value="Metalloproteases ('zincins'), catalytic domain"/>
    <property type="match status" value="1"/>
</dbReference>
<dbReference type="InterPro" id="IPR052173">
    <property type="entry name" value="Beta-lactam_resp_regulator"/>
</dbReference>
<feature type="transmembrane region" description="Helical" evidence="1">
    <location>
        <begin position="258"/>
        <end position="281"/>
    </location>
</feature>
<keyword evidence="1" id="KW-0472">Membrane</keyword>
<protein>
    <submittedName>
        <fullName evidence="3">M48 family metalloprotease</fullName>
        <ecNumber evidence="3">3.4.24.-</ecNumber>
    </submittedName>
</protein>
<feature type="domain" description="Peptidase M56" evidence="2">
    <location>
        <begin position="58"/>
        <end position="247"/>
    </location>
</feature>
<dbReference type="GO" id="GO:0008237">
    <property type="term" value="F:metallopeptidase activity"/>
    <property type="evidence" value="ECO:0007669"/>
    <property type="project" value="UniProtKB-KW"/>
</dbReference>
<name>A0A921G553_SPOPS</name>
<keyword evidence="3" id="KW-0378">Hydrolase</keyword>
<reference evidence="3" key="2">
    <citation type="submission" date="2021-09" db="EMBL/GenBank/DDBJ databases">
        <authorList>
            <person name="Gilroy R."/>
        </authorList>
    </citation>
    <scope>NUCLEOTIDE SEQUENCE</scope>
    <source>
        <strain evidence="3">CHK171-7178</strain>
    </source>
</reference>
<accession>A0A921G553</accession>
<dbReference type="InterPro" id="IPR008756">
    <property type="entry name" value="Peptidase_M56"/>
</dbReference>
<evidence type="ECO:0000313" key="4">
    <source>
        <dbReference type="Proteomes" id="UP000698173"/>
    </source>
</evidence>
<keyword evidence="1" id="KW-0812">Transmembrane</keyword>
<dbReference type="AlphaFoldDB" id="A0A921G553"/>
<keyword evidence="3" id="KW-0482">Metalloprotease</keyword>
<dbReference type="EMBL" id="DYWT01000284">
    <property type="protein sequence ID" value="HJF33871.1"/>
    <property type="molecule type" value="Genomic_DNA"/>
</dbReference>
<organism evidence="3 4">
    <name type="scientific">Sporosarcina psychrophila</name>
    <name type="common">Bacillus psychrophilus</name>
    <dbReference type="NCBI Taxonomy" id="1476"/>
    <lineage>
        <taxon>Bacteria</taxon>
        <taxon>Bacillati</taxon>
        <taxon>Bacillota</taxon>
        <taxon>Bacilli</taxon>
        <taxon>Bacillales</taxon>
        <taxon>Caryophanaceae</taxon>
        <taxon>Sporosarcina</taxon>
    </lineage>
</organism>
<keyword evidence="1" id="KW-1133">Transmembrane helix</keyword>
<evidence type="ECO:0000256" key="1">
    <source>
        <dbReference type="SAM" id="Phobius"/>
    </source>
</evidence>
<sequence length="282" mass="32377">MYKRQSSSMFIISLAISAIIFFQMGLYLLSIVAGWDVGYNLVVVCHGWMRTIGLSSLEYVLDAFVVYTLLVTSWKIGSQLYYASRMKKRFEQYKENGLSIEMNQTYSNGEDEFIVISHPSPLAITMGFVQPKIVLSTGLISLLNNEELKAVISHEMYHKENKDPFNIFLMSLCSSTMWYLPILKWFNQNYRIMKELLADEYAIEKQETSVNLGSALLKMLKVSKNQKMPFAYASFADTSVNYRIDYILNPVREIQIKLPLIVTLMSLTIFSLICALFIYALA</sequence>